<dbReference type="InterPro" id="IPR011042">
    <property type="entry name" value="6-blade_b-propeller_TolB-like"/>
</dbReference>
<keyword evidence="5" id="KW-1185">Reference proteome</keyword>
<dbReference type="EMBL" id="CP042582">
    <property type="protein sequence ID" value="QEX24825.1"/>
    <property type="molecule type" value="Genomic_DNA"/>
</dbReference>
<evidence type="ECO:0000313" key="4">
    <source>
        <dbReference type="EMBL" id="QEX24825.1"/>
    </source>
</evidence>
<dbReference type="Pfam" id="PF22807">
    <property type="entry name" value="TrAA12"/>
    <property type="match status" value="2"/>
</dbReference>
<proteinExistence type="predicted"/>
<accession>A0A5J6N738</accession>
<feature type="domain" description="Pyrroloquinoline quinone-dependent pyranose dehydrogenase beta-propeller" evidence="3">
    <location>
        <begin position="72"/>
        <end position="260"/>
    </location>
</feature>
<dbReference type="Proteomes" id="UP000325797">
    <property type="component" value="Chromosome"/>
</dbReference>
<sequence length="421" mass="45068">MRQAGFPTRAASLLLALMLALAAPPPGQAASPSELPGTRIQVDPARLPAPDTSGAVSNPSERVALSAHPPFQLPPGFAVNLFAGGFDHARWLAIAPDGAVLLSEAREGRITRLVDSDGDGVADSKRVLADGFRRPHGMAFHDGMLYVADIEGIWRMPYEPAATAPTTRRQRITPQGAFGEGSGHWTRNLVFSPDGSRIYVAIGSAGNVWPDPLPRASIQSFASDGSGQQTVARGIRNPVGLAFYPGTRDLYTVVNERDGLGDGLVPDYLTKVQAGGDYGWPYFYIGNHRQPEIDIPADASGDEAIVPDLLFRAHSAPLGLVFYDGTQFPKEYRGDAFVALHGSWNAGKPQGYMVVRVPFANGRPKGWYEPFLTGFWVEGSDPPQVFGRPVGLAVAPDGSLLVADDASQSIWRVSWKGVSGE</sequence>
<dbReference type="PANTHER" id="PTHR33546">
    <property type="entry name" value="LARGE, MULTIFUNCTIONAL SECRETED PROTEIN-RELATED"/>
    <property type="match status" value="1"/>
</dbReference>
<organism evidence="4 5">
    <name type="scientific">Hypericibacter adhaerens</name>
    <dbReference type="NCBI Taxonomy" id="2602016"/>
    <lineage>
        <taxon>Bacteria</taxon>
        <taxon>Pseudomonadati</taxon>
        <taxon>Pseudomonadota</taxon>
        <taxon>Alphaproteobacteria</taxon>
        <taxon>Rhodospirillales</taxon>
        <taxon>Dongiaceae</taxon>
        <taxon>Hypericibacter</taxon>
    </lineage>
</organism>
<dbReference type="InterPro" id="IPR054539">
    <property type="entry name" value="Beta-prop_PDH"/>
</dbReference>
<feature type="signal peptide" evidence="2">
    <location>
        <begin position="1"/>
        <end position="29"/>
    </location>
</feature>
<dbReference type="AlphaFoldDB" id="A0A5J6N738"/>
<dbReference type="KEGG" id="hadh:FRZ61_47670"/>
<evidence type="ECO:0000256" key="1">
    <source>
        <dbReference type="SAM" id="MobiDB-lite"/>
    </source>
</evidence>
<evidence type="ECO:0000256" key="2">
    <source>
        <dbReference type="SAM" id="SignalP"/>
    </source>
</evidence>
<evidence type="ECO:0000313" key="5">
    <source>
        <dbReference type="Proteomes" id="UP000325797"/>
    </source>
</evidence>
<reference evidence="4 5" key="1">
    <citation type="submission" date="2019-08" db="EMBL/GenBank/DDBJ databases">
        <title>Hyperibacter terrae gen. nov., sp. nov. and Hyperibacter viscosus sp. nov., two new members in the family Rhodospirillaceae isolated from the rhizosphere of Hypericum perforatum.</title>
        <authorList>
            <person name="Noviana Z."/>
        </authorList>
    </citation>
    <scope>NUCLEOTIDE SEQUENCE [LARGE SCALE GENOMIC DNA]</scope>
    <source>
        <strain evidence="4 5">R5959</strain>
    </source>
</reference>
<gene>
    <name evidence="4" type="ORF">FRZ61_47670</name>
</gene>
<keyword evidence="2" id="KW-0732">Signal</keyword>
<dbReference type="RefSeq" id="WP_151120092.1">
    <property type="nucleotide sequence ID" value="NZ_CP042582.1"/>
</dbReference>
<protein>
    <submittedName>
        <fullName evidence="4">Sorbosone dehydrogenase</fullName>
    </submittedName>
</protein>
<feature type="domain" description="Pyrroloquinoline quinone-dependent pyranose dehydrogenase beta-propeller" evidence="3">
    <location>
        <begin position="303"/>
        <end position="414"/>
    </location>
</feature>
<feature type="region of interest" description="Disordered" evidence="1">
    <location>
        <begin position="26"/>
        <end position="63"/>
    </location>
</feature>
<name>A0A5J6N738_9PROT</name>
<dbReference type="SUPFAM" id="SSF50952">
    <property type="entry name" value="Soluble quinoprotein glucose dehydrogenase"/>
    <property type="match status" value="1"/>
</dbReference>
<dbReference type="PANTHER" id="PTHR33546:SF1">
    <property type="entry name" value="LARGE, MULTIFUNCTIONAL SECRETED PROTEIN"/>
    <property type="match status" value="1"/>
</dbReference>
<evidence type="ECO:0000259" key="3">
    <source>
        <dbReference type="Pfam" id="PF22807"/>
    </source>
</evidence>
<dbReference type="InterPro" id="IPR011041">
    <property type="entry name" value="Quinoprot_gluc/sorb_DH_b-prop"/>
</dbReference>
<feature type="chain" id="PRO_5023854471" evidence="2">
    <location>
        <begin position="30"/>
        <end position="421"/>
    </location>
</feature>
<dbReference type="OrthoDB" id="9770043at2"/>
<dbReference type="Gene3D" id="2.120.10.30">
    <property type="entry name" value="TolB, C-terminal domain"/>
    <property type="match status" value="1"/>
</dbReference>